<dbReference type="EMBL" id="SZYD01000009">
    <property type="protein sequence ID" value="KAD5317329.1"/>
    <property type="molecule type" value="Genomic_DNA"/>
</dbReference>
<dbReference type="AlphaFoldDB" id="A0A5N6NST4"/>
<proteinExistence type="predicted"/>
<gene>
    <name evidence="2" type="ORF">E3N88_17275</name>
</gene>
<protein>
    <recommendedName>
        <fullName evidence="1">Reverse transcriptase Ty1/copia-type domain-containing protein</fullName>
    </recommendedName>
</protein>
<feature type="domain" description="Reverse transcriptase Ty1/copia-type" evidence="1">
    <location>
        <begin position="15"/>
        <end position="250"/>
    </location>
</feature>
<keyword evidence="3" id="KW-1185">Reference proteome</keyword>
<reference evidence="2 3" key="1">
    <citation type="submission" date="2019-05" db="EMBL/GenBank/DDBJ databases">
        <title>Mikania micrantha, genome provides insights into the molecular mechanism of rapid growth.</title>
        <authorList>
            <person name="Liu B."/>
        </authorList>
    </citation>
    <scope>NUCLEOTIDE SEQUENCE [LARGE SCALE GENOMIC DNA]</scope>
    <source>
        <strain evidence="2">NLD-2019</strain>
        <tissue evidence="2">Leaf</tissue>
    </source>
</reference>
<evidence type="ECO:0000259" key="1">
    <source>
        <dbReference type="Pfam" id="PF07727"/>
    </source>
</evidence>
<dbReference type="Proteomes" id="UP000326396">
    <property type="component" value="Linkage Group LG17"/>
</dbReference>
<evidence type="ECO:0000313" key="3">
    <source>
        <dbReference type="Proteomes" id="UP000326396"/>
    </source>
</evidence>
<dbReference type="InterPro" id="IPR013103">
    <property type="entry name" value="RVT_2"/>
</dbReference>
<dbReference type="OrthoDB" id="411615at2759"/>
<dbReference type="InterPro" id="IPR043502">
    <property type="entry name" value="DNA/RNA_pol_sf"/>
</dbReference>
<organism evidence="2 3">
    <name type="scientific">Mikania micrantha</name>
    <name type="common">bitter vine</name>
    <dbReference type="NCBI Taxonomy" id="192012"/>
    <lineage>
        <taxon>Eukaryota</taxon>
        <taxon>Viridiplantae</taxon>
        <taxon>Streptophyta</taxon>
        <taxon>Embryophyta</taxon>
        <taxon>Tracheophyta</taxon>
        <taxon>Spermatophyta</taxon>
        <taxon>Magnoliopsida</taxon>
        <taxon>eudicotyledons</taxon>
        <taxon>Gunneridae</taxon>
        <taxon>Pentapetalae</taxon>
        <taxon>asterids</taxon>
        <taxon>campanulids</taxon>
        <taxon>Asterales</taxon>
        <taxon>Asteraceae</taxon>
        <taxon>Asteroideae</taxon>
        <taxon>Heliantheae alliance</taxon>
        <taxon>Eupatorieae</taxon>
        <taxon>Mikania</taxon>
    </lineage>
</organism>
<comment type="caution">
    <text evidence="2">The sequence shown here is derived from an EMBL/GenBank/DDBJ whole genome shotgun (WGS) entry which is preliminary data.</text>
</comment>
<dbReference type="SUPFAM" id="SSF56672">
    <property type="entry name" value="DNA/RNA polymerases"/>
    <property type="match status" value="1"/>
</dbReference>
<evidence type="ECO:0000313" key="2">
    <source>
        <dbReference type="EMBL" id="KAD5317329.1"/>
    </source>
</evidence>
<name>A0A5N6NST4_9ASTR</name>
<sequence>MKEAIKNEIDSILHNQTWELVALPLGCKPLGYRWIFKRNMKADGSIDKYKAMLVIKGFRQNEGLDYFDTYLSVTRITSTRLVLATTTLRNLEVHQMDVKTAFLNGDLEEEIYMEQPEGFSAPGQEGKVCKLVKSLYGLKQAPKLWHQKFDQVMLNNGFKINECDKYVYVNNTKRGYVILCLYVDDMLIIGSGDQMIKSTKDMLKARFDMKDMGLADVILGVKINRTQNGLVLSQSHYVDKILEKFNAGDTSVSNSSRYHPTSFEK</sequence>
<dbReference type="Pfam" id="PF07727">
    <property type="entry name" value="RVT_2"/>
    <property type="match status" value="1"/>
</dbReference>
<accession>A0A5N6NST4</accession>